<name>A0A2T2X612_SULTH</name>
<dbReference type="PANTHER" id="PTHR22854:SF2">
    <property type="entry name" value="INDOLE-3-GLYCEROL-PHOSPHATE SYNTHASE"/>
    <property type="match status" value="1"/>
</dbReference>
<dbReference type="NCBIfam" id="NF001377">
    <property type="entry name" value="PRK00278.2-4"/>
    <property type="match status" value="1"/>
</dbReference>
<evidence type="ECO:0000259" key="10">
    <source>
        <dbReference type="Pfam" id="PF00218"/>
    </source>
</evidence>
<dbReference type="InterPro" id="IPR013798">
    <property type="entry name" value="Indole-3-glycerol_P_synth_dom"/>
</dbReference>
<keyword evidence="7 9" id="KW-0057">Aromatic amino acid biosynthesis</keyword>
<dbReference type="FunFam" id="3.20.20.70:FF:000024">
    <property type="entry name" value="Indole-3-glycerol phosphate synthase"/>
    <property type="match status" value="1"/>
</dbReference>
<organism evidence="11 12">
    <name type="scientific">Sulfobacillus thermosulfidooxidans</name>
    <dbReference type="NCBI Taxonomy" id="28034"/>
    <lineage>
        <taxon>Bacteria</taxon>
        <taxon>Bacillati</taxon>
        <taxon>Bacillota</taxon>
        <taxon>Clostridia</taxon>
        <taxon>Eubacteriales</taxon>
        <taxon>Clostridiales Family XVII. Incertae Sedis</taxon>
        <taxon>Sulfobacillus</taxon>
    </lineage>
</organism>
<evidence type="ECO:0000313" key="12">
    <source>
        <dbReference type="Proteomes" id="UP000242705"/>
    </source>
</evidence>
<dbReference type="EMBL" id="PXYX01000001">
    <property type="protein sequence ID" value="PSR29934.1"/>
    <property type="molecule type" value="Genomic_DNA"/>
</dbReference>
<evidence type="ECO:0000256" key="3">
    <source>
        <dbReference type="ARBA" id="ARBA00008737"/>
    </source>
</evidence>
<evidence type="ECO:0000256" key="6">
    <source>
        <dbReference type="ARBA" id="ARBA00022822"/>
    </source>
</evidence>
<keyword evidence="8 9" id="KW-0456">Lyase</keyword>
<evidence type="ECO:0000256" key="8">
    <source>
        <dbReference type="ARBA" id="ARBA00023239"/>
    </source>
</evidence>
<dbReference type="GO" id="GO:0004425">
    <property type="term" value="F:indole-3-glycerol-phosphate synthase activity"/>
    <property type="evidence" value="ECO:0007669"/>
    <property type="project" value="UniProtKB-UniRule"/>
</dbReference>
<dbReference type="GO" id="GO:0000162">
    <property type="term" value="P:L-tryptophan biosynthetic process"/>
    <property type="evidence" value="ECO:0007669"/>
    <property type="project" value="UniProtKB-UniRule"/>
</dbReference>
<evidence type="ECO:0000313" key="11">
    <source>
        <dbReference type="EMBL" id="PSR29934.1"/>
    </source>
</evidence>
<dbReference type="AlphaFoldDB" id="A0A2T2X612"/>
<dbReference type="Proteomes" id="UP000242705">
    <property type="component" value="Unassembled WGS sequence"/>
</dbReference>
<comment type="pathway">
    <text evidence="2 9">Amino-acid biosynthesis; L-tryptophan biosynthesis; L-tryptophan from chorismate: step 4/5.</text>
</comment>
<dbReference type="InterPro" id="IPR011060">
    <property type="entry name" value="RibuloseP-bd_barrel"/>
</dbReference>
<reference evidence="11 12" key="1">
    <citation type="journal article" date="2014" name="BMC Genomics">
        <title>Comparison of environmental and isolate Sulfobacillus genomes reveals diverse carbon, sulfur, nitrogen, and hydrogen metabolisms.</title>
        <authorList>
            <person name="Justice N.B."/>
            <person name="Norman A."/>
            <person name="Brown C.T."/>
            <person name="Singh A."/>
            <person name="Thomas B.C."/>
            <person name="Banfield J.F."/>
        </authorList>
    </citation>
    <scope>NUCLEOTIDE SEQUENCE [LARGE SCALE GENOMIC DNA]</scope>
    <source>
        <strain evidence="11">AMDSBA5</strain>
    </source>
</reference>
<dbReference type="PANTHER" id="PTHR22854">
    <property type="entry name" value="TRYPTOPHAN BIOSYNTHESIS PROTEIN"/>
    <property type="match status" value="1"/>
</dbReference>
<feature type="domain" description="Indole-3-glycerol phosphate synthase" evidence="10">
    <location>
        <begin position="3"/>
        <end position="251"/>
    </location>
</feature>
<sequence>MFLEKIVASVKDRVDALKAREAALYDLAKSQGPVKSLAQSLRQHPSMPLGIIAECKQKSPSKGWLTDHYNPVAQAKGYERRGAHGISVLTEPEFFAGQLTHLEQVKQSVSLPVLRKDFVLDPVQIFESRNSGADAVLIIVRIVDDAQLRDLAQAARDVGIEILVEIHAPNELERAMTIEPDILGVNNRDLDSFETRLTFSLELSSRIPQDVVKISESGIQSSQDVEQIRRHGYTGILVGEHLMRGGNLLEALQSGT</sequence>
<evidence type="ECO:0000256" key="7">
    <source>
        <dbReference type="ARBA" id="ARBA00023141"/>
    </source>
</evidence>
<comment type="similarity">
    <text evidence="3 9">Belongs to the TrpC family.</text>
</comment>
<comment type="catalytic activity">
    <reaction evidence="1 9">
        <text>1-(2-carboxyphenylamino)-1-deoxy-D-ribulose 5-phosphate + H(+) = (1S,2R)-1-C-(indol-3-yl)glycerol 3-phosphate + CO2 + H2O</text>
        <dbReference type="Rhea" id="RHEA:23476"/>
        <dbReference type="ChEBI" id="CHEBI:15377"/>
        <dbReference type="ChEBI" id="CHEBI:15378"/>
        <dbReference type="ChEBI" id="CHEBI:16526"/>
        <dbReference type="ChEBI" id="CHEBI:58613"/>
        <dbReference type="ChEBI" id="CHEBI:58866"/>
        <dbReference type="EC" id="4.1.1.48"/>
    </reaction>
</comment>
<comment type="caution">
    <text evidence="11">The sequence shown here is derived from an EMBL/GenBank/DDBJ whole genome shotgun (WGS) entry which is preliminary data.</text>
</comment>
<evidence type="ECO:0000256" key="2">
    <source>
        <dbReference type="ARBA" id="ARBA00004696"/>
    </source>
</evidence>
<dbReference type="InterPro" id="IPR001468">
    <property type="entry name" value="Indole-3-GlycerolPSynthase_CS"/>
</dbReference>
<keyword evidence="5 9" id="KW-0210">Decarboxylase</keyword>
<keyword evidence="6 9" id="KW-0822">Tryptophan biosynthesis</keyword>
<dbReference type="InterPro" id="IPR045186">
    <property type="entry name" value="Indole-3-glycerol_P_synth"/>
</dbReference>
<dbReference type="InterPro" id="IPR013785">
    <property type="entry name" value="Aldolase_TIM"/>
</dbReference>
<keyword evidence="4 9" id="KW-0028">Amino-acid biosynthesis</keyword>
<dbReference type="EC" id="4.1.1.48" evidence="9"/>
<proteinExistence type="inferred from homology"/>
<dbReference type="Gene3D" id="3.20.20.70">
    <property type="entry name" value="Aldolase class I"/>
    <property type="match status" value="1"/>
</dbReference>
<gene>
    <name evidence="9" type="primary">trpC</name>
    <name evidence="11" type="ORF">C7B47_01085</name>
</gene>
<dbReference type="CDD" id="cd00331">
    <property type="entry name" value="IGPS"/>
    <property type="match status" value="1"/>
</dbReference>
<dbReference type="SUPFAM" id="SSF51366">
    <property type="entry name" value="Ribulose-phoshate binding barrel"/>
    <property type="match status" value="1"/>
</dbReference>
<evidence type="ECO:0000256" key="5">
    <source>
        <dbReference type="ARBA" id="ARBA00022793"/>
    </source>
</evidence>
<protein>
    <recommendedName>
        <fullName evidence="9">Indole-3-glycerol phosphate synthase</fullName>
        <shortName evidence="9">IGPS</shortName>
        <ecNumber evidence="9">4.1.1.48</ecNumber>
    </recommendedName>
</protein>
<evidence type="ECO:0000256" key="1">
    <source>
        <dbReference type="ARBA" id="ARBA00001633"/>
    </source>
</evidence>
<dbReference type="HAMAP" id="MF_00134_B">
    <property type="entry name" value="IGPS_B"/>
    <property type="match status" value="1"/>
</dbReference>
<dbReference type="GO" id="GO:0004640">
    <property type="term" value="F:phosphoribosylanthranilate isomerase activity"/>
    <property type="evidence" value="ECO:0007669"/>
    <property type="project" value="TreeGrafter"/>
</dbReference>
<dbReference type="PROSITE" id="PS00614">
    <property type="entry name" value="IGPS"/>
    <property type="match status" value="1"/>
</dbReference>
<accession>A0A2T2X612</accession>
<dbReference type="UniPathway" id="UPA00035">
    <property type="reaction ID" value="UER00043"/>
</dbReference>
<dbReference type="Pfam" id="PF00218">
    <property type="entry name" value="IGPS"/>
    <property type="match status" value="1"/>
</dbReference>
<evidence type="ECO:0000256" key="4">
    <source>
        <dbReference type="ARBA" id="ARBA00022605"/>
    </source>
</evidence>
<evidence type="ECO:0000256" key="9">
    <source>
        <dbReference type="HAMAP-Rule" id="MF_00134"/>
    </source>
</evidence>